<dbReference type="Pfam" id="PF00067">
    <property type="entry name" value="p450"/>
    <property type="match status" value="1"/>
</dbReference>
<dbReference type="InterPro" id="IPR002403">
    <property type="entry name" value="Cyt_P450_E_grp-IV"/>
</dbReference>
<dbReference type="GO" id="GO:0020037">
    <property type="term" value="F:heme binding"/>
    <property type="evidence" value="ECO:0007669"/>
    <property type="project" value="InterPro"/>
</dbReference>
<comment type="cofactor">
    <cofactor evidence="7">
        <name>heme</name>
        <dbReference type="ChEBI" id="CHEBI:30413"/>
    </cofactor>
</comment>
<keyword evidence="10" id="KW-1185">Reference proteome</keyword>
<dbReference type="GO" id="GO:0016705">
    <property type="term" value="F:oxidoreductase activity, acting on paired donors, with incorporation or reduction of molecular oxygen"/>
    <property type="evidence" value="ECO:0007669"/>
    <property type="project" value="InterPro"/>
</dbReference>
<name>A0A812M3S3_SYMPI</name>
<dbReference type="Proteomes" id="UP000649617">
    <property type="component" value="Unassembled WGS sequence"/>
</dbReference>
<dbReference type="PRINTS" id="PR00385">
    <property type="entry name" value="P450"/>
</dbReference>
<evidence type="ECO:0000256" key="6">
    <source>
        <dbReference type="ARBA" id="ARBA00023033"/>
    </source>
</evidence>
<organism evidence="9 10">
    <name type="scientific">Symbiodinium pilosum</name>
    <name type="common">Dinoflagellate</name>
    <dbReference type="NCBI Taxonomy" id="2952"/>
    <lineage>
        <taxon>Eukaryota</taxon>
        <taxon>Sar</taxon>
        <taxon>Alveolata</taxon>
        <taxon>Dinophyceae</taxon>
        <taxon>Suessiales</taxon>
        <taxon>Symbiodiniaceae</taxon>
        <taxon>Symbiodinium</taxon>
    </lineage>
</organism>
<dbReference type="SUPFAM" id="SSF48264">
    <property type="entry name" value="Cytochrome P450"/>
    <property type="match status" value="1"/>
</dbReference>
<dbReference type="PANTHER" id="PTHR24291:SF50">
    <property type="entry name" value="BIFUNCTIONAL ALBAFLAVENONE MONOOXYGENASE_TERPENE SYNTHASE"/>
    <property type="match status" value="1"/>
</dbReference>
<feature type="binding site" description="axial binding residue" evidence="7">
    <location>
        <position position="465"/>
    </location>
    <ligand>
        <name>heme</name>
        <dbReference type="ChEBI" id="CHEBI:30413"/>
    </ligand>
    <ligandPart>
        <name>Fe</name>
        <dbReference type="ChEBI" id="CHEBI:18248"/>
    </ligandPart>
</feature>
<evidence type="ECO:0000256" key="1">
    <source>
        <dbReference type="ARBA" id="ARBA00010617"/>
    </source>
</evidence>
<dbReference type="AlphaFoldDB" id="A0A812M3S3"/>
<reference evidence="9" key="1">
    <citation type="submission" date="2021-02" db="EMBL/GenBank/DDBJ databases">
        <authorList>
            <person name="Dougan E. K."/>
            <person name="Rhodes N."/>
            <person name="Thang M."/>
            <person name="Chan C."/>
        </authorList>
    </citation>
    <scope>NUCLEOTIDE SEQUENCE</scope>
</reference>
<evidence type="ECO:0000256" key="7">
    <source>
        <dbReference type="PIRSR" id="PIRSR602403-1"/>
    </source>
</evidence>
<proteinExistence type="inferred from homology"/>
<evidence type="ECO:0000313" key="9">
    <source>
        <dbReference type="EMBL" id="CAE7250102.1"/>
    </source>
</evidence>
<feature type="transmembrane region" description="Helical" evidence="8">
    <location>
        <begin position="16"/>
        <end position="35"/>
    </location>
</feature>
<keyword evidence="4" id="KW-0560">Oxidoreductase</keyword>
<evidence type="ECO:0000256" key="2">
    <source>
        <dbReference type="ARBA" id="ARBA00022617"/>
    </source>
</evidence>
<dbReference type="Gene3D" id="1.10.630.10">
    <property type="entry name" value="Cytochrome P450"/>
    <property type="match status" value="1"/>
</dbReference>
<dbReference type="GO" id="GO:0005506">
    <property type="term" value="F:iron ion binding"/>
    <property type="evidence" value="ECO:0007669"/>
    <property type="project" value="InterPro"/>
</dbReference>
<gene>
    <name evidence="9" type="primary">FUM6</name>
    <name evidence="9" type="ORF">SPIL2461_LOCUS4769</name>
</gene>
<keyword evidence="2 7" id="KW-0349">Heme</keyword>
<protein>
    <submittedName>
        <fullName evidence="9">FUM6 protein</fullName>
    </submittedName>
</protein>
<keyword evidence="8" id="KW-0812">Transmembrane</keyword>
<dbReference type="PRINTS" id="PR00465">
    <property type="entry name" value="EP450IV"/>
</dbReference>
<dbReference type="InterPro" id="IPR001128">
    <property type="entry name" value="Cyt_P450"/>
</dbReference>
<dbReference type="InterPro" id="IPR050196">
    <property type="entry name" value="Cytochrome_P450_Monoox"/>
</dbReference>
<dbReference type="EMBL" id="CAJNIZ010006446">
    <property type="protein sequence ID" value="CAE7250102.1"/>
    <property type="molecule type" value="Genomic_DNA"/>
</dbReference>
<comment type="similarity">
    <text evidence="1">Belongs to the cytochrome P450 family.</text>
</comment>
<comment type="caution">
    <text evidence="9">The sequence shown here is derived from an EMBL/GenBank/DDBJ whole genome shotgun (WGS) entry which is preliminary data.</text>
</comment>
<keyword evidence="6" id="KW-0503">Monooxygenase</keyword>
<evidence type="ECO:0000256" key="8">
    <source>
        <dbReference type="SAM" id="Phobius"/>
    </source>
</evidence>
<keyword evidence="3 7" id="KW-0479">Metal-binding</keyword>
<evidence type="ECO:0000313" key="10">
    <source>
        <dbReference type="Proteomes" id="UP000649617"/>
    </source>
</evidence>
<accession>A0A812M3S3</accession>
<keyword evidence="5 7" id="KW-0408">Iron</keyword>
<evidence type="ECO:0000256" key="4">
    <source>
        <dbReference type="ARBA" id="ARBA00023002"/>
    </source>
</evidence>
<dbReference type="InterPro" id="IPR036396">
    <property type="entry name" value="Cyt_P450_sf"/>
</dbReference>
<dbReference type="OrthoDB" id="1470350at2759"/>
<evidence type="ECO:0000256" key="5">
    <source>
        <dbReference type="ARBA" id="ARBA00023004"/>
    </source>
</evidence>
<sequence>MAEPQGRSTCLAVSSGRVLVVGALVLGVTSFLEAVRRAARRAAARRASPGEAVPMAGGWLPVLGHVFRLFRYGAGNAGFGMGRFALDVLEQEGLRVFCGDYFGYRMVSVADTALVEEVSNGEPDRFTKDFLKFSPGADLLLESFGRGLFIAGTEDPEWYVAHRILRAPFSSRGVKSMLPLMCQQADELVKALRRDVGHGGSLYIDTWVTKMALETIAVCGLGTSLGCFESSEKPPLVVCLDKVIRGLMTLSRCPRLLRPFFMPIRTFEFCRESRRLRQYCLELIEQRASRTAEDSRKDLLDAMLLDSDPKSGRKMTHDMVTDNVLTFLFAGQDSTAAAMASCLCYLCSQPDCKAKLVQEIDEVLGRDALQWSHLGQMPYLDCCIKETLRLVPPAQGYLRYARGDQLLGKKWRIPDGTPVVVNVMAINYDPSIWGEDAEVFRPERWQQAPQEKCAFIPFAVGPRACTGREFSVLEQKVTLVKLLQHFDFERPADVQKTPGYNTVKPGEMKYPPFINMEVEMKQDISLGELAPVGPILHTRVVCTLR</sequence>
<evidence type="ECO:0000256" key="3">
    <source>
        <dbReference type="ARBA" id="ARBA00022723"/>
    </source>
</evidence>
<dbReference type="PANTHER" id="PTHR24291">
    <property type="entry name" value="CYTOCHROME P450 FAMILY 4"/>
    <property type="match status" value="1"/>
</dbReference>
<keyword evidence="8" id="KW-1133">Transmembrane helix</keyword>
<keyword evidence="8" id="KW-0472">Membrane</keyword>
<dbReference type="GO" id="GO:0004497">
    <property type="term" value="F:monooxygenase activity"/>
    <property type="evidence" value="ECO:0007669"/>
    <property type="project" value="UniProtKB-KW"/>
</dbReference>